<feature type="region of interest" description="Disordered" evidence="1">
    <location>
        <begin position="108"/>
        <end position="133"/>
    </location>
</feature>
<protein>
    <submittedName>
        <fullName evidence="2 3">Tensin</fullName>
    </submittedName>
</protein>
<dbReference type="Proteomes" id="UP000002320">
    <property type="component" value="Unassembled WGS sequence"/>
</dbReference>
<sequence>MRINEQEKRHKVLRLVSFLEPACRCRSDDRHRELDDLLSDMLMTVQGIPDAVNRNNSKNHHQQSAQHHQADHFVNTSTDTIKRSHSAQLPALREEPLAKERELLLYETSSTTTTLTPPPSESGRDTPLLSSTSNYSTIRDKRELTGGAPLTPTERELIMNLQHQQQQLNHQSFGYPRQARSTTGASERFTSDDDDDTFARPYHAREDSRPFTYGSIPTTGTPQNPPASTMIKMQSGLSSPSMVRKALGTPNSTRKSATSAGVTFGNGIGGGGRNSDFEEMLRERRDKVLSEKYTIGDQQSSPGGGLNGTDTVDNAGTRYYQKTVKTVTTEHGTANGYPHEPLKRSNTMDGSFGRQFSNDG</sequence>
<dbReference type="EnsemblMetazoa" id="CPIJ005798-RA">
    <property type="protein sequence ID" value="CPIJ005798-PA"/>
    <property type="gene ID" value="CPIJ005798"/>
</dbReference>
<dbReference type="VEuPathDB" id="VectorBase:CQUJHB003898"/>
<evidence type="ECO:0000256" key="1">
    <source>
        <dbReference type="SAM" id="MobiDB-lite"/>
    </source>
</evidence>
<dbReference type="EMBL" id="DS231912">
    <property type="protein sequence ID" value="EDS25856.1"/>
    <property type="molecule type" value="Genomic_DNA"/>
</dbReference>
<feature type="region of interest" description="Disordered" evidence="1">
    <location>
        <begin position="241"/>
        <end position="276"/>
    </location>
</feature>
<reference evidence="3" key="2">
    <citation type="submission" date="2021-02" db="UniProtKB">
        <authorList>
            <consortium name="EnsemblMetazoa"/>
        </authorList>
    </citation>
    <scope>IDENTIFICATION</scope>
    <source>
        <strain evidence="3">JHB</strain>
    </source>
</reference>
<feature type="compositionally biased region" description="Polar residues" evidence="1">
    <location>
        <begin position="249"/>
        <end position="260"/>
    </location>
</feature>
<dbReference type="AlphaFoldDB" id="B0WEZ8"/>
<feature type="region of interest" description="Disordered" evidence="1">
    <location>
        <begin position="331"/>
        <end position="360"/>
    </location>
</feature>
<feature type="compositionally biased region" description="Polar residues" evidence="1">
    <location>
        <begin position="344"/>
        <end position="360"/>
    </location>
</feature>
<dbReference type="KEGG" id="cqu:CpipJ_CPIJ005798"/>
<evidence type="ECO:0000313" key="3">
    <source>
        <dbReference type="EnsemblMetazoa" id="CPIJ005798-PA"/>
    </source>
</evidence>
<dbReference type="VEuPathDB" id="VectorBase:CPIJ005798"/>
<keyword evidence="4" id="KW-1185">Reference proteome</keyword>
<dbReference type="HOGENOM" id="CLU_769988_0_0_1"/>
<name>B0WEZ8_CULQU</name>
<dbReference type="OrthoDB" id="6273691at2759"/>
<reference evidence="2" key="1">
    <citation type="submission" date="2007-03" db="EMBL/GenBank/DDBJ databases">
        <title>Annotation of Culex pipiens quinquefasciatus.</title>
        <authorList>
            <consortium name="The Broad Institute Genome Sequencing Platform"/>
            <person name="Atkinson P.W."/>
            <person name="Hemingway J."/>
            <person name="Christensen B.M."/>
            <person name="Higgs S."/>
            <person name="Kodira C."/>
            <person name="Hannick L."/>
            <person name="Megy K."/>
            <person name="O'Leary S."/>
            <person name="Pearson M."/>
            <person name="Haas B.J."/>
            <person name="Mauceli E."/>
            <person name="Wortman J.R."/>
            <person name="Lee N.H."/>
            <person name="Guigo R."/>
            <person name="Stanke M."/>
            <person name="Alvarado L."/>
            <person name="Amedeo P."/>
            <person name="Antoine C.H."/>
            <person name="Arensburger P."/>
            <person name="Bidwell S.L."/>
            <person name="Crawford M."/>
            <person name="Camaro F."/>
            <person name="Devon K."/>
            <person name="Engels R."/>
            <person name="Hammond M."/>
            <person name="Howarth C."/>
            <person name="Koehrsen M."/>
            <person name="Lawson D."/>
            <person name="Montgomery P."/>
            <person name="Nene V."/>
            <person name="Nusbaum C."/>
            <person name="Puiu D."/>
            <person name="Romero-Severson J."/>
            <person name="Severson D.W."/>
            <person name="Shumway M."/>
            <person name="Sisk P."/>
            <person name="Stolte C."/>
            <person name="Zeng Q."/>
            <person name="Eisenstadt E."/>
            <person name="Fraser-Liggett C."/>
            <person name="Strausberg R."/>
            <person name="Galagan J."/>
            <person name="Birren B."/>
            <person name="Collins F.H."/>
        </authorList>
    </citation>
    <scope>NUCLEOTIDE SEQUENCE [LARGE SCALE GENOMIC DNA]</scope>
    <source>
        <strain evidence="2">JHB</strain>
    </source>
</reference>
<dbReference type="InParanoid" id="B0WEZ8"/>
<accession>B0WEZ8</accession>
<evidence type="ECO:0000313" key="4">
    <source>
        <dbReference type="Proteomes" id="UP000002320"/>
    </source>
</evidence>
<gene>
    <name evidence="3" type="primary">6037360</name>
    <name evidence="2" type="ORF">CpipJ_CPIJ005798</name>
</gene>
<feature type="compositionally biased region" description="Gly residues" evidence="1">
    <location>
        <begin position="264"/>
        <end position="273"/>
    </location>
</feature>
<feature type="region of interest" description="Disordered" evidence="1">
    <location>
        <begin position="295"/>
        <end position="314"/>
    </location>
</feature>
<evidence type="ECO:0000313" key="2">
    <source>
        <dbReference type="EMBL" id="EDS25856.1"/>
    </source>
</evidence>
<proteinExistence type="predicted"/>
<dbReference type="STRING" id="7176.B0WEZ8"/>
<feature type="region of interest" description="Disordered" evidence="1">
    <location>
        <begin position="164"/>
        <end position="227"/>
    </location>
</feature>
<organism>
    <name type="scientific">Culex quinquefasciatus</name>
    <name type="common">Southern house mosquito</name>
    <name type="synonym">Culex pungens</name>
    <dbReference type="NCBI Taxonomy" id="7176"/>
    <lineage>
        <taxon>Eukaryota</taxon>
        <taxon>Metazoa</taxon>
        <taxon>Ecdysozoa</taxon>
        <taxon>Arthropoda</taxon>
        <taxon>Hexapoda</taxon>
        <taxon>Insecta</taxon>
        <taxon>Pterygota</taxon>
        <taxon>Neoptera</taxon>
        <taxon>Endopterygota</taxon>
        <taxon>Diptera</taxon>
        <taxon>Nematocera</taxon>
        <taxon>Culicoidea</taxon>
        <taxon>Culicidae</taxon>
        <taxon>Culicinae</taxon>
        <taxon>Culicini</taxon>
        <taxon>Culex</taxon>
        <taxon>Culex</taxon>
    </lineage>
</organism>